<dbReference type="InterPro" id="IPR000873">
    <property type="entry name" value="AMP-dep_synth/lig_dom"/>
</dbReference>
<dbReference type="Pfam" id="PF00668">
    <property type="entry name" value="Condensation"/>
    <property type="match status" value="1"/>
</dbReference>
<dbReference type="SMART" id="SM00823">
    <property type="entry name" value="PKS_PP"/>
    <property type="match status" value="1"/>
</dbReference>
<dbReference type="Proteomes" id="UP000514713">
    <property type="component" value="Chromosome"/>
</dbReference>
<dbReference type="GO" id="GO:0043041">
    <property type="term" value="P:amino acid activation for nonribosomal peptide biosynthetic process"/>
    <property type="evidence" value="ECO:0007669"/>
    <property type="project" value="TreeGrafter"/>
</dbReference>
<reference evidence="7" key="1">
    <citation type="submission" date="2020-06" db="EMBL/GenBank/DDBJ databases">
        <title>Nostoc edaphicum CCNP1411 genome.</title>
        <authorList>
            <person name="Fidor A."/>
            <person name="Grabski M."/>
            <person name="Gawor J."/>
            <person name="Gromadka R."/>
            <person name="Wegrzyn G."/>
            <person name="Mazur-Marzec H."/>
        </authorList>
    </citation>
    <scope>NUCLEOTIDE SEQUENCE [LARGE SCALE GENOMIC DNA]</scope>
    <source>
        <strain evidence="7">CCNP1411</strain>
    </source>
</reference>
<keyword evidence="2" id="KW-0596">Phosphopantetheine</keyword>
<accession>A0A7D7QFR0</accession>
<dbReference type="Gene3D" id="3.30.559.30">
    <property type="entry name" value="Nonribosomal peptide synthetase, condensation domain"/>
    <property type="match status" value="1"/>
</dbReference>
<dbReference type="FunFam" id="2.30.38.10:FF:000001">
    <property type="entry name" value="Non-ribosomal peptide synthetase PvdI"/>
    <property type="match status" value="1"/>
</dbReference>
<dbReference type="GO" id="GO:0031177">
    <property type="term" value="F:phosphopantetheine binding"/>
    <property type="evidence" value="ECO:0007669"/>
    <property type="project" value="InterPro"/>
</dbReference>
<dbReference type="InterPro" id="IPR045851">
    <property type="entry name" value="AMP-bd_C_sf"/>
</dbReference>
<evidence type="ECO:0000256" key="2">
    <source>
        <dbReference type="ARBA" id="ARBA00022450"/>
    </source>
</evidence>
<dbReference type="FunFam" id="3.30.300.30:FF:000010">
    <property type="entry name" value="Enterobactin synthetase component F"/>
    <property type="match status" value="1"/>
</dbReference>
<dbReference type="Pfam" id="PF13193">
    <property type="entry name" value="AMP-binding_C"/>
    <property type="match status" value="1"/>
</dbReference>
<dbReference type="GO" id="GO:0003824">
    <property type="term" value="F:catalytic activity"/>
    <property type="evidence" value="ECO:0007669"/>
    <property type="project" value="InterPro"/>
</dbReference>
<dbReference type="InterPro" id="IPR009081">
    <property type="entry name" value="PP-bd_ACP"/>
</dbReference>
<dbReference type="EMBL" id="CP054698">
    <property type="protein sequence ID" value="QMS92039.1"/>
    <property type="molecule type" value="Genomic_DNA"/>
</dbReference>
<dbReference type="RefSeq" id="WP_181929574.1">
    <property type="nucleotide sequence ID" value="NZ_CP054698.1"/>
</dbReference>
<dbReference type="InterPro" id="IPR010071">
    <property type="entry name" value="AA_adenyl_dom"/>
</dbReference>
<dbReference type="InterPro" id="IPR023213">
    <property type="entry name" value="CAT-like_dom_sf"/>
</dbReference>
<dbReference type="FunFam" id="1.10.1200.10:FF:000016">
    <property type="entry name" value="Non-ribosomal peptide synthase"/>
    <property type="match status" value="1"/>
</dbReference>
<dbReference type="KEGG" id="ned:HUN01_32195"/>
<evidence type="ECO:0000256" key="3">
    <source>
        <dbReference type="ARBA" id="ARBA00022553"/>
    </source>
</evidence>
<keyword evidence="3" id="KW-0597">Phosphoprotein</keyword>
<dbReference type="SUPFAM" id="SSF52777">
    <property type="entry name" value="CoA-dependent acyltransferases"/>
    <property type="match status" value="2"/>
</dbReference>
<dbReference type="FunFam" id="3.40.50.980:FF:000001">
    <property type="entry name" value="Non-ribosomal peptide synthetase"/>
    <property type="match status" value="1"/>
</dbReference>
<evidence type="ECO:0000259" key="5">
    <source>
        <dbReference type="PROSITE" id="PS50075"/>
    </source>
</evidence>
<dbReference type="Gene3D" id="3.30.300.30">
    <property type="match status" value="1"/>
</dbReference>
<dbReference type="PROSITE" id="PS00455">
    <property type="entry name" value="AMP_BINDING"/>
    <property type="match status" value="1"/>
</dbReference>
<dbReference type="SUPFAM" id="SSF56801">
    <property type="entry name" value="Acetyl-CoA synthetase-like"/>
    <property type="match status" value="1"/>
</dbReference>
<dbReference type="InterPro" id="IPR001242">
    <property type="entry name" value="Condensation_dom"/>
</dbReference>
<dbReference type="PROSITE" id="PS50075">
    <property type="entry name" value="CARRIER"/>
    <property type="match status" value="1"/>
</dbReference>
<gene>
    <name evidence="6" type="ORF">HUN01_32195</name>
</gene>
<evidence type="ECO:0000256" key="1">
    <source>
        <dbReference type="ARBA" id="ARBA00001957"/>
    </source>
</evidence>
<dbReference type="InterPro" id="IPR020806">
    <property type="entry name" value="PKS_PP-bd"/>
</dbReference>
<dbReference type="InterPro" id="IPR036736">
    <property type="entry name" value="ACP-like_sf"/>
</dbReference>
<dbReference type="GO" id="GO:0072330">
    <property type="term" value="P:monocarboxylic acid biosynthetic process"/>
    <property type="evidence" value="ECO:0007669"/>
    <property type="project" value="UniProtKB-ARBA"/>
</dbReference>
<organism evidence="6 7">
    <name type="scientific">Nostoc edaphicum CCNP1411</name>
    <dbReference type="NCBI Taxonomy" id="1472755"/>
    <lineage>
        <taxon>Bacteria</taxon>
        <taxon>Bacillati</taxon>
        <taxon>Cyanobacteriota</taxon>
        <taxon>Cyanophyceae</taxon>
        <taxon>Nostocales</taxon>
        <taxon>Nostocaceae</taxon>
        <taxon>Nostoc</taxon>
    </lineage>
</organism>
<dbReference type="GO" id="GO:0005737">
    <property type="term" value="C:cytoplasm"/>
    <property type="evidence" value="ECO:0007669"/>
    <property type="project" value="TreeGrafter"/>
</dbReference>
<dbReference type="PANTHER" id="PTHR45527:SF1">
    <property type="entry name" value="FATTY ACID SYNTHASE"/>
    <property type="match status" value="1"/>
</dbReference>
<dbReference type="Pfam" id="PF00501">
    <property type="entry name" value="AMP-binding"/>
    <property type="match status" value="1"/>
</dbReference>
<comment type="cofactor">
    <cofactor evidence="1">
        <name>pantetheine 4'-phosphate</name>
        <dbReference type="ChEBI" id="CHEBI:47942"/>
    </cofactor>
</comment>
<dbReference type="Gene3D" id="1.10.1200.10">
    <property type="entry name" value="ACP-like"/>
    <property type="match status" value="1"/>
</dbReference>
<dbReference type="GO" id="GO:0008610">
    <property type="term" value="P:lipid biosynthetic process"/>
    <property type="evidence" value="ECO:0007669"/>
    <property type="project" value="UniProtKB-ARBA"/>
</dbReference>
<dbReference type="InterPro" id="IPR020845">
    <property type="entry name" value="AMP-binding_CS"/>
</dbReference>
<feature type="domain" description="Carrier" evidence="5">
    <location>
        <begin position="949"/>
        <end position="1024"/>
    </location>
</feature>
<dbReference type="Gene3D" id="3.40.50.12780">
    <property type="entry name" value="N-terminal domain of ligase-like"/>
    <property type="match status" value="1"/>
</dbReference>
<name>A0A7D7QFR0_9NOSO</name>
<feature type="region of interest" description="Disordered" evidence="4">
    <location>
        <begin position="1024"/>
        <end position="1054"/>
    </location>
</feature>
<dbReference type="InterPro" id="IPR042099">
    <property type="entry name" value="ANL_N_sf"/>
</dbReference>
<dbReference type="SUPFAM" id="SSF47336">
    <property type="entry name" value="ACP-like"/>
    <property type="match status" value="1"/>
</dbReference>
<dbReference type="NCBIfam" id="TIGR01733">
    <property type="entry name" value="AA-adenyl-dom"/>
    <property type="match status" value="1"/>
</dbReference>
<dbReference type="Gene3D" id="3.30.559.10">
    <property type="entry name" value="Chloramphenicol acetyltransferase-like domain"/>
    <property type="match status" value="1"/>
</dbReference>
<dbReference type="PANTHER" id="PTHR45527">
    <property type="entry name" value="NONRIBOSOMAL PEPTIDE SYNTHETASE"/>
    <property type="match status" value="1"/>
</dbReference>
<dbReference type="FunFam" id="3.40.50.12780:FF:000012">
    <property type="entry name" value="Non-ribosomal peptide synthetase"/>
    <property type="match status" value="1"/>
</dbReference>
<dbReference type="InterPro" id="IPR025110">
    <property type="entry name" value="AMP-bd_C"/>
</dbReference>
<feature type="compositionally biased region" description="Basic and acidic residues" evidence="4">
    <location>
        <begin position="1024"/>
        <end position="1046"/>
    </location>
</feature>
<evidence type="ECO:0000256" key="4">
    <source>
        <dbReference type="SAM" id="MobiDB-lite"/>
    </source>
</evidence>
<evidence type="ECO:0000313" key="7">
    <source>
        <dbReference type="Proteomes" id="UP000514713"/>
    </source>
</evidence>
<protein>
    <submittedName>
        <fullName evidence="6">Amino acid adenylation domain-containing protein</fullName>
    </submittedName>
</protein>
<dbReference type="AlphaFoldDB" id="A0A7D7QFR0"/>
<dbReference type="CDD" id="cd05930">
    <property type="entry name" value="A_NRPS"/>
    <property type="match status" value="1"/>
</dbReference>
<proteinExistence type="predicted"/>
<dbReference type="GO" id="GO:0044550">
    <property type="term" value="P:secondary metabolite biosynthetic process"/>
    <property type="evidence" value="ECO:0007669"/>
    <property type="project" value="UniProtKB-ARBA"/>
</dbReference>
<evidence type="ECO:0000313" key="6">
    <source>
        <dbReference type="EMBL" id="QMS92039.1"/>
    </source>
</evidence>
<dbReference type="Pfam" id="PF00550">
    <property type="entry name" value="PP-binding"/>
    <property type="match status" value="1"/>
</dbReference>
<sequence length="1054" mass="119520">MYTKTVSGFQLSPLQKRLWLLQQYNSTYCTQCAIFLEGNLKPEVLKAAFQQVINRHGILRTSFRRLSGIKVPVMVIAESSVLVWHEINLSDCEPQEQEAKFEATFKQQRHQNFDFEQDPLLSASLLTLSLDKYILIISLPSLCADTWTLKNLVAEISYSYSACLESEIVSEEVVQYLQFSEWQNQLLEDENAEIAHKYWQEQKLPSQTILRLPFESHPAKQTEFQLDCFRLTIAPDVTAKVATLARKHNTSTAVVLLACWQTLIWRLTGESEMIIGMAGDRREYEELHEVLGLIATWIPIKSQLTPDLCFQELLKLNENTLNNNTEWQDYYTPESVGNDNDLVFPIGFEFEQLPEKHFANGVSFSLEKYYSCIEPFKVKLTCTQHGETLNAEFYYDVNYFSPDSIQRLAGHFQTLLNHATNNPDKKISQLDIISKSDRQQLLVEFNQTQIDYPKDKCIHQLFEEQVEKTPNNIAVVFEDQQLTYTELNRKANQLARYLQTLGVKPEVIVGLCVERSLEMIIGLLGILKAGGAYLPLDPTLPKESLDFRLQDAQASLVINLDTDWNIIAQYDDDNPNSEVTTENLVYVVFTSGSTGRPKGVAIEHQQLVNYLNSITERLNLPTAANFASVSTLAADLGNTVIFPSLCTGGTLHIISSQRVADSAALAEYNRQHSIDCLKIVPSHLASLLASAPSQSILPRQRLILGGEVATWDLIEQIQQQAPDCLIFNHYGPTEATVGVTTFAVQNNQASHNSKTVPLGRPLGNIQIYLLDQQLQPVPIGVPGELYIGGASLVRGYLNRPELTAERFITNTFGNSKCDRLYKTGDLARYLPDGNIEFIGRLDNQVKIRGFRIELSEIETVLCQHPEVQQAVVLLREDKRLIAYIVPKQKQTPSVSNMHRFLREKLPEYMMPSAFVILKALPLMPNGKVNRSALPEPDGYRPELEATYQPPQTEIEEAIAIIWQEALNVQKVGINDNFFELGGHSLLIVQIHSKLRQLFNQDLSITDLFEHPTISSLVKFLSPEKSEESSLEESHNRAKSRMNERQLRTQFRQKL</sequence>
<keyword evidence="7" id="KW-1185">Reference proteome</keyword>